<evidence type="ECO:0000256" key="11">
    <source>
        <dbReference type="RuleBase" id="RU362132"/>
    </source>
</evidence>
<comment type="catalytic activity">
    <reaction evidence="10">
        <text>2-hydroxyoctadecanoyl-CoA = heptadecanal + formyl-CoA</text>
        <dbReference type="Rhea" id="RHEA:55196"/>
        <dbReference type="ChEBI" id="CHEBI:57376"/>
        <dbReference type="ChEBI" id="CHEBI:74116"/>
        <dbReference type="ChEBI" id="CHEBI:138631"/>
    </reaction>
    <physiologicalReaction direction="left-to-right" evidence="10">
        <dbReference type="Rhea" id="RHEA:55197"/>
    </physiologicalReaction>
</comment>
<dbReference type="GO" id="GO:0106359">
    <property type="term" value="F:2-hydroxyacyl-CoA lyase activity"/>
    <property type="evidence" value="ECO:0007669"/>
    <property type="project" value="UniProtKB-EC"/>
</dbReference>
<dbReference type="STRING" id="6526.A0A2C9KBF7"/>
<comment type="catalytic activity">
    <reaction evidence="8">
        <text>an (R)-2-hydroxy-long-chain-fatty acyl-CoA = a long-chain fatty aldehyde + formyl-CoA</text>
        <dbReference type="Rhea" id="RHEA:67444"/>
        <dbReference type="ChEBI" id="CHEBI:17176"/>
        <dbReference type="ChEBI" id="CHEBI:57376"/>
        <dbReference type="ChEBI" id="CHEBI:170012"/>
        <dbReference type="EC" id="4.1.2.63"/>
    </reaction>
    <physiologicalReaction direction="left-to-right" evidence="8">
        <dbReference type="Rhea" id="RHEA:67445"/>
    </physiologicalReaction>
</comment>
<evidence type="ECO:0000256" key="7">
    <source>
        <dbReference type="ARBA" id="ARBA00044451"/>
    </source>
</evidence>
<dbReference type="EnsemblMetazoa" id="BGLB017221-RA">
    <property type="protein sequence ID" value="BGLB017221-PA"/>
    <property type="gene ID" value="BGLB017221"/>
</dbReference>
<dbReference type="InterPro" id="IPR029035">
    <property type="entry name" value="DHS-like_NAD/FAD-binding_dom"/>
</dbReference>
<feature type="domain" description="Thiamine pyrophosphate enzyme central" evidence="12">
    <location>
        <begin position="280"/>
        <end position="389"/>
    </location>
</feature>
<reference evidence="15" key="1">
    <citation type="submission" date="2020-05" db="UniProtKB">
        <authorList>
            <consortium name="EnsemblMetazoa"/>
        </authorList>
    </citation>
    <scope>IDENTIFICATION</scope>
    <source>
        <strain evidence="15">BB02</strain>
    </source>
</reference>
<dbReference type="OrthoDB" id="10006023at2759"/>
<dbReference type="Proteomes" id="UP000076420">
    <property type="component" value="Unassembled WGS sequence"/>
</dbReference>
<dbReference type="Pfam" id="PF02776">
    <property type="entry name" value="TPP_enzyme_N"/>
    <property type="match status" value="1"/>
</dbReference>
<organism evidence="15 16">
    <name type="scientific">Biomphalaria glabrata</name>
    <name type="common">Bloodfluke planorb</name>
    <name type="synonym">Freshwater snail</name>
    <dbReference type="NCBI Taxonomy" id="6526"/>
    <lineage>
        <taxon>Eukaryota</taxon>
        <taxon>Metazoa</taxon>
        <taxon>Spiralia</taxon>
        <taxon>Lophotrochozoa</taxon>
        <taxon>Mollusca</taxon>
        <taxon>Gastropoda</taxon>
        <taxon>Heterobranchia</taxon>
        <taxon>Euthyneura</taxon>
        <taxon>Panpulmonata</taxon>
        <taxon>Hygrophila</taxon>
        <taxon>Lymnaeoidea</taxon>
        <taxon>Planorbidae</taxon>
        <taxon>Biomphalaria</taxon>
    </lineage>
</organism>
<dbReference type="AlphaFoldDB" id="A0A2C9KBF7"/>
<comment type="similarity">
    <text evidence="2 11">Belongs to the TPP enzyme family.</text>
</comment>
<evidence type="ECO:0000259" key="12">
    <source>
        <dbReference type="Pfam" id="PF00205"/>
    </source>
</evidence>
<evidence type="ECO:0000256" key="8">
    <source>
        <dbReference type="ARBA" id="ARBA00044454"/>
    </source>
</evidence>
<comment type="cofactor">
    <cofactor evidence="1">
        <name>thiamine diphosphate</name>
        <dbReference type="ChEBI" id="CHEBI:58937"/>
    </cofactor>
</comment>
<evidence type="ECO:0000259" key="14">
    <source>
        <dbReference type="Pfam" id="PF02776"/>
    </source>
</evidence>
<evidence type="ECO:0000259" key="13">
    <source>
        <dbReference type="Pfam" id="PF02775"/>
    </source>
</evidence>
<feature type="domain" description="Thiamine pyrophosphate enzyme N-terminal TPP-binding" evidence="14">
    <location>
        <begin position="122"/>
        <end position="225"/>
    </location>
</feature>
<dbReference type="GO" id="GO:0001561">
    <property type="term" value="P:fatty acid alpha-oxidation"/>
    <property type="evidence" value="ECO:0007669"/>
    <property type="project" value="TreeGrafter"/>
</dbReference>
<accession>A0A2C9KBF7</accession>
<keyword evidence="4" id="KW-0460">Magnesium</keyword>
<dbReference type="KEGG" id="bgt:106078649"/>
<proteinExistence type="inferred from homology"/>
<dbReference type="GO" id="GO:0030976">
    <property type="term" value="F:thiamine pyrophosphate binding"/>
    <property type="evidence" value="ECO:0007669"/>
    <property type="project" value="InterPro"/>
</dbReference>
<evidence type="ECO:0000313" key="15">
    <source>
        <dbReference type="EnsemblMetazoa" id="BGLB017221-PA"/>
    </source>
</evidence>
<dbReference type="SUPFAM" id="SSF52467">
    <property type="entry name" value="DHS-like NAD/FAD-binding domain"/>
    <property type="match status" value="1"/>
</dbReference>
<evidence type="ECO:0000256" key="6">
    <source>
        <dbReference type="ARBA" id="ARBA00023239"/>
    </source>
</evidence>
<keyword evidence="5 11" id="KW-0786">Thiamine pyrophosphate</keyword>
<dbReference type="InterPro" id="IPR011766">
    <property type="entry name" value="TPP_enzyme_TPP-bd"/>
</dbReference>
<evidence type="ECO:0000256" key="1">
    <source>
        <dbReference type="ARBA" id="ARBA00001964"/>
    </source>
</evidence>
<evidence type="ECO:0000256" key="2">
    <source>
        <dbReference type="ARBA" id="ARBA00007812"/>
    </source>
</evidence>
<evidence type="ECO:0000256" key="5">
    <source>
        <dbReference type="ARBA" id="ARBA00023052"/>
    </source>
</evidence>
<dbReference type="EC" id="4.1.2.63" evidence="9"/>
<dbReference type="PANTHER" id="PTHR43710:SF2">
    <property type="entry name" value="2-HYDROXYACYL-COA LYASE 1"/>
    <property type="match status" value="1"/>
</dbReference>
<dbReference type="GO" id="GO:0005777">
    <property type="term" value="C:peroxisome"/>
    <property type="evidence" value="ECO:0007669"/>
    <property type="project" value="TreeGrafter"/>
</dbReference>
<dbReference type="Gene3D" id="3.40.50.1220">
    <property type="entry name" value="TPP-binding domain"/>
    <property type="match status" value="1"/>
</dbReference>
<dbReference type="InterPro" id="IPR012001">
    <property type="entry name" value="Thiamin_PyroP_enz_TPP-bd_dom"/>
</dbReference>
<dbReference type="PANTHER" id="PTHR43710">
    <property type="entry name" value="2-HYDROXYACYL-COA LYASE"/>
    <property type="match status" value="1"/>
</dbReference>
<evidence type="ECO:0000256" key="3">
    <source>
        <dbReference type="ARBA" id="ARBA00022723"/>
    </source>
</evidence>
<dbReference type="Pfam" id="PF02775">
    <property type="entry name" value="TPP_enzyme_C"/>
    <property type="match status" value="1"/>
</dbReference>
<sequence length="637" mass="70531">MTLMTELEDIVRLITELGVIVRLITELEDIVRLITELEDIVRLITELEDIVRLMSEMGDIVRLITELEDIVRLMTELEDIVRLITELEDIVRLMSELEDIVRLMSEMEDIVRLMSELEDIYALILQGVEYMFGIVGVPVIEIGLAAQAEGIKFIAMRNEQAASYAASAIGYLTKKPAVCLVVSGPGLVHALAGMANAMENCWPLIVVGGSCDSDQEAMGGFQEYPQVEAARHYSKFSARPSSISKIPYYVEKLLTIELNETKISFSFYCKSVHLNCYMFSGAAYAQAEDVINQLVEMTQLPVLPTPMGKGVVPDDSPLCISAARSKALQEADVILLLGARLNWMLHFAAPPRFSSKVKIIQVDICPEEMGNNSASGVALPGDVGVVVSQIVKNIKSRSVQFKFSADSLWWSLLRKKIEANVQNVQTMSNDNSIPLNYYAAFSEAVRTCLYGRPGVSYIDMTGDLIGGQVEDNNVGQMLDAGTFGTMGVGVGFAIAAAIYCRDYWPNKRVVCVQGDSAFGFSGMEIETIARYHLPVVIIIFNNNGISYGIKEDTWENAKKAGDLFITIPPTSLQPNTRYEKLIEAFGGKGYFAKTKEELRESLQSSLKDQTPSIINVMIDPGAQRKTQEFFWLTKSNL</sequence>
<evidence type="ECO:0000256" key="9">
    <source>
        <dbReference type="ARBA" id="ARBA00044518"/>
    </source>
</evidence>
<dbReference type="Pfam" id="PF00205">
    <property type="entry name" value="TPP_enzyme_M"/>
    <property type="match status" value="1"/>
</dbReference>
<name>A0A2C9KBF7_BIOGL</name>
<dbReference type="Gene3D" id="3.40.50.970">
    <property type="match status" value="2"/>
</dbReference>
<dbReference type="InterPro" id="IPR029061">
    <property type="entry name" value="THDP-binding"/>
</dbReference>
<comment type="catalytic activity">
    <reaction evidence="7">
        <text>a 2-hydroxy-3-methyl fatty acyl-CoA = a 2-methyl-branched fatty aldehyde + formyl-CoA</text>
        <dbReference type="Rhea" id="RHEA:25375"/>
        <dbReference type="ChEBI" id="CHEBI:49188"/>
        <dbReference type="ChEBI" id="CHEBI:57376"/>
        <dbReference type="ChEBI" id="CHEBI:58783"/>
        <dbReference type="EC" id="4.1.2.63"/>
    </reaction>
    <physiologicalReaction direction="left-to-right" evidence="7">
        <dbReference type="Rhea" id="RHEA:25376"/>
    </physiologicalReaction>
</comment>
<dbReference type="CDD" id="cd02004">
    <property type="entry name" value="TPP_BZL_OCoD_HPCL"/>
    <property type="match status" value="1"/>
</dbReference>
<gene>
    <name evidence="15" type="primary">106078649</name>
</gene>
<dbReference type="VEuPathDB" id="VectorBase:BGLB017221"/>
<dbReference type="GO" id="GO:0000287">
    <property type="term" value="F:magnesium ion binding"/>
    <property type="evidence" value="ECO:0007669"/>
    <property type="project" value="InterPro"/>
</dbReference>
<dbReference type="CDD" id="cd07035">
    <property type="entry name" value="TPP_PYR_POX_like"/>
    <property type="match status" value="1"/>
</dbReference>
<dbReference type="InterPro" id="IPR045025">
    <property type="entry name" value="HACL1-like"/>
</dbReference>
<feature type="domain" description="Thiamine pyrophosphate enzyme TPP-binding" evidence="13">
    <location>
        <begin position="474"/>
        <end position="616"/>
    </location>
</feature>
<dbReference type="SUPFAM" id="SSF52518">
    <property type="entry name" value="Thiamin diphosphate-binding fold (THDP-binding)"/>
    <property type="match status" value="2"/>
</dbReference>
<evidence type="ECO:0000256" key="10">
    <source>
        <dbReference type="ARBA" id="ARBA00048738"/>
    </source>
</evidence>
<dbReference type="VEuPathDB" id="VectorBase:BGLAX_029601"/>
<evidence type="ECO:0000313" key="16">
    <source>
        <dbReference type="Proteomes" id="UP000076420"/>
    </source>
</evidence>
<evidence type="ECO:0000256" key="4">
    <source>
        <dbReference type="ARBA" id="ARBA00022842"/>
    </source>
</evidence>
<keyword evidence="3" id="KW-0479">Metal-binding</keyword>
<keyword evidence="6" id="KW-0456">Lyase</keyword>
<dbReference type="InterPro" id="IPR012000">
    <property type="entry name" value="Thiamin_PyroP_enz_cen_dom"/>
</dbReference>
<protein>
    <recommendedName>
        <fullName evidence="9">2-hydroxyacyl-CoA lyase</fullName>
        <ecNumber evidence="9">4.1.2.63</ecNumber>
    </recommendedName>
</protein>